<feature type="transmembrane region" description="Helical" evidence="1">
    <location>
        <begin position="159"/>
        <end position="180"/>
    </location>
</feature>
<protein>
    <recommendedName>
        <fullName evidence="4">DUF3159 domain-containing protein</fullName>
    </recommendedName>
</protein>
<evidence type="ECO:0008006" key="4">
    <source>
        <dbReference type="Google" id="ProtNLM"/>
    </source>
</evidence>
<dbReference type="AlphaFoldDB" id="A0A0U4CNN4"/>
<dbReference type="InterPro" id="IPR016566">
    <property type="entry name" value="UCP010219"/>
</dbReference>
<evidence type="ECO:0000313" key="3">
    <source>
        <dbReference type="Proteomes" id="UP000067689"/>
    </source>
</evidence>
<reference evidence="2 3" key="1">
    <citation type="journal article" date="1991" name="Int. J. Syst. Bacteriol.">
        <title>Description of the erythromycin-producing bacterium Arthrobacter sp. strain NRRL B-3381 as Aeromicrobium erythreum gen. nov., sp. nov.</title>
        <authorList>
            <person name="Miller E.S."/>
            <person name="Woese C.R."/>
            <person name="Brenner S."/>
        </authorList>
    </citation>
    <scope>NUCLEOTIDE SEQUENCE [LARGE SCALE GENOMIC DNA]</scope>
    <source>
        <strain evidence="2 3">AR18</strain>
    </source>
</reference>
<dbReference type="OrthoDB" id="5244221at2"/>
<proteinExistence type="predicted"/>
<organism evidence="2 3">
    <name type="scientific">Aeromicrobium erythreum</name>
    <dbReference type="NCBI Taxonomy" id="2041"/>
    <lineage>
        <taxon>Bacteria</taxon>
        <taxon>Bacillati</taxon>
        <taxon>Actinomycetota</taxon>
        <taxon>Actinomycetes</taxon>
        <taxon>Propionibacteriales</taxon>
        <taxon>Nocardioidaceae</taxon>
        <taxon>Aeromicrobium</taxon>
    </lineage>
</organism>
<evidence type="ECO:0000313" key="2">
    <source>
        <dbReference type="EMBL" id="ALX04694.1"/>
    </source>
</evidence>
<dbReference type="PIRSF" id="PIRSF010219">
    <property type="entry name" value="UCP010219"/>
    <property type="match status" value="1"/>
</dbReference>
<feature type="transmembrane region" description="Helical" evidence="1">
    <location>
        <begin position="41"/>
        <end position="59"/>
    </location>
</feature>
<feature type="transmembrane region" description="Helical" evidence="1">
    <location>
        <begin position="89"/>
        <end position="105"/>
    </location>
</feature>
<feature type="transmembrane region" description="Helical" evidence="1">
    <location>
        <begin position="200"/>
        <end position="217"/>
    </location>
</feature>
<name>A0A0U4CNN4_9ACTN</name>
<keyword evidence="1" id="KW-0812">Transmembrane</keyword>
<feature type="transmembrane region" description="Helical" evidence="1">
    <location>
        <begin position="65"/>
        <end position="82"/>
    </location>
</feature>
<dbReference type="PATRIC" id="fig|2041.4.peg.1743"/>
<evidence type="ECO:0000256" key="1">
    <source>
        <dbReference type="SAM" id="Phobius"/>
    </source>
</evidence>
<dbReference type="Proteomes" id="UP000067689">
    <property type="component" value="Chromosome"/>
</dbReference>
<dbReference type="EMBL" id="CP011502">
    <property type="protein sequence ID" value="ALX04694.1"/>
    <property type="molecule type" value="Genomic_DNA"/>
</dbReference>
<dbReference type="STRING" id="2041.AERYTH_08310"/>
<sequence>MPDASAEPARHDGPGDGARRYATVEELVRSKLAEALGGGRGIVESAVPTIVFTVCWIVTKDLRTSLVASVGSAVVLLAVRLVQRSTVQFVLNALVGIAIAAVFASRSGEARDVFLPGILYNGAYAAVFVVSILVGWPLVGFLIGSLTGEPTEWHEDRQLVRLCSLLTWLFAAPCIVRVLVQYPLWAGDHVALLGTSKVVLGWPLQVAAFAAMAWVLSRNATPLEPGPHAR</sequence>
<dbReference type="KEGG" id="aer:AERYTH_08310"/>
<accession>A0A0U4CNN4</accession>
<feature type="transmembrane region" description="Helical" evidence="1">
    <location>
        <begin position="125"/>
        <end position="147"/>
    </location>
</feature>
<dbReference type="Pfam" id="PF11361">
    <property type="entry name" value="DUF3159"/>
    <property type="match status" value="1"/>
</dbReference>
<keyword evidence="1" id="KW-1133">Transmembrane helix</keyword>
<keyword evidence="3" id="KW-1185">Reference proteome</keyword>
<dbReference type="RefSeq" id="WP_067857130.1">
    <property type="nucleotide sequence ID" value="NZ_CP011502.1"/>
</dbReference>
<gene>
    <name evidence="2" type="ORF">AERYTH_08310</name>
</gene>
<keyword evidence="1" id="KW-0472">Membrane</keyword>